<comment type="catalytic activity">
    <reaction evidence="6 7">
        <text>octanoyl-[ACP] + L-lysyl-[protein] = N(6)-octanoyl-L-lysyl-[protein] + holo-[ACP] + H(+)</text>
        <dbReference type="Rhea" id="RHEA:17665"/>
        <dbReference type="Rhea" id="RHEA-COMP:9636"/>
        <dbReference type="Rhea" id="RHEA-COMP:9685"/>
        <dbReference type="Rhea" id="RHEA-COMP:9752"/>
        <dbReference type="Rhea" id="RHEA-COMP:9928"/>
        <dbReference type="ChEBI" id="CHEBI:15378"/>
        <dbReference type="ChEBI" id="CHEBI:29969"/>
        <dbReference type="ChEBI" id="CHEBI:64479"/>
        <dbReference type="ChEBI" id="CHEBI:78463"/>
        <dbReference type="ChEBI" id="CHEBI:78809"/>
        <dbReference type="EC" id="2.3.1.181"/>
    </reaction>
</comment>
<dbReference type="RefSeq" id="WP_126791356.1">
    <property type="nucleotide sequence ID" value="NZ_PIPI01000001.1"/>
</dbReference>
<comment type="function">
    <text evidence="5 6 7">Catalyzes the transfer of endogenously produced octanoic acid from octanoyl-acyl-carrier-protein onto the lipoyl domains of lipoate-dependent enzymes. Lipoyl-ACP can also act as a substrate although octanoyl-ACP is likely to be the physiological substrate.</text>
</comment>
<name>A0A432VZB7_9GAMM</name>
<feature type="binding site" evidence="6 9">
    <location>
        <begin position="69"/>
        <end position="76"/>
    </location>
    <ligand>
        <name>substrate</name>
    </ligand>
</feature>
<feature type="domain" description="BPL/LPL catalytic" evidence="11">
    <location>
        <begin position="30"/>
        <end position="205"/>
    </location>
</feature>
<dbReference type="SUPFAM" id="SSF55681">
    <property type="entry name" value="Class II aaRS and biotin synthetases"/>
    <property type="match status" value="1"/>
</dbReference>
<keyword evidence="4 6" id="KW-0012">Acyltransferase</keyword>
<dbReference type="GO" id="GO:0005737">
    <property type="term" value="C:cytoplasm"/>
    <property type="evidence" value="ECO:0007669"/>
    <property type="project" value="UniProtKB-SubCell"/>
</dbReference>
<comment type="similarity">
    <text evidence="6 7">Belongs to the LipB family.</text>
</comment>
<dbReference type="InterPro" id="IPR020605">
    <property type="entry name" value="Octanoyltransferase_CS"/>
</dbReference>
<keyword evidence="13" id="KW-1185">Reference proteome</keyword>
<dbReference type="HAMAP" id="MF_00013">
    <property type="entry name" value="LipB"/>
    <property type="match status" value="1"/>
</dbReference>
<proteinExistence type="inferred from homology"/>
<dbReference type="CDD" id="cd16444">
    <property type="entry name" value="LipB"/>
    <property type="match status" value="1"/>
</dbReference>
<evidence type="ECO:0000256" key="8">
    <source>
        <dbReference type="PIRSR" id="PIRSR016262-1"/>
    </source>
</evidence>
<feature type="binding site" evidence="6 9">
    <location>
        <begin position="136"/>
        <end position="138"/>
    </location>
    <ligand>
        <name>substrate</name>
    </ligand>
</feature>
<comment type="caution">
    <text evidence="12">The sequence shown here is derived from an EMBL/GenBank/DDBJ whole genome shotgun (WGS) entry which is preliminary data.</text>
</comment>
<protein>
    <recommendedName>
        <fullName evidence="6 7">Octanoyltransferase</fullName>
        <ecNumber evidence="6 7">2.3.1.181</ecNumber>
    </recommendedName>
    <alternativeName>
        <fullName evidence="6">Lipoate-protein ligase B</fullName>
    </alternativeName>
    <alternativeName>
        <fullName evidence="6">Lipoyl/octanoyl transferase</fullName>
    </alternativeName>
    <alternativeName>
        <fullName evidence="6">Octanoyl-[acyl-carrier-protein]-protein N-octanoyltransferase</fullName>
    </alternativeName>
</protein>
<dbReference type="NCBIfam" id="TIGR00214">
    <property type="entry name" value="lipB"/>
    <property type="match status" value="1"/>
</dbReference>
<dbReference type="NCBIfam" id="NF010922">
    <property type="entry name" value="PRK14342.1"/>
    <property type="match status" value="1"/>
</dbReference>
<gene>
    <name evidence="6" type="primary">lipB</name>
    <name evidence="12" type="ORF">CWE06_04000</name>
</gene>
<evidence type="ECO:0000313" key="13">
    <source>
        <dbReference type="Proteomes" id="UP000288212"/>
    </source>
</evidence>
<dbReference type="Pfam" id="PF21948">
    <property type="entry name" value="LplA-B_cat"/>
    <property type="match status" value="1"/>
</dbReference>
<dbReference type="GO" id="GO:0033819">
    <property type="term" value="F:lipoyl(octanoyl) transferase activity"/>
    <property type="evidence" value="ECO:0007669"/>
    <property type="project" value="UniProtKB-EC"/>
</dbReference>
<feature type="binding site" evidence="6 9">
    <location>
        <begin position="149"/>
        <end position="151"/>
    </location>
    <ligand>
        <name>substrate</name>
    </ligand>
</feature>
<keyword evidence="3 6" id="KW-0808">Transferase</keyword>
<reference evidence="12 13" key="1">
    <citation type="journal article" date="2011" name="Front. Microbiol.">
        <title>Genomic signatures of strain selection and enhancement in Bacillus atrophaeus var. globigii, a historical biowarfare simulant.</title>
        <authorList>
            <person name="Gibbons H.S."/>
            <person name="Broomall S.M."/>
            <person name="McNew L.A."/>
            <person name="Daligault H."/>
            <person name="Chapman C."/>
            <person name="Bruce D."/>
            <person name="Karavis M."/>
            <person name="Krepps M."/>
            <person name="McGregor P.A."/>
            <person name="Hong C."/>
            <person name="Park K.H."/>
            <person name="Akmal A."/>
            <person name="Feldman A."/>
            <person name="Lin J.S."/>
            <person name="Chang W.E."/>
            <person name="Higgs B.W."/>
            <person name="Demirev P."/>
            <person name="Lindquist J."/>
            <person name="Liem A."/>
            <person name="Fochler E."/>
            <person name="Read T.D."/>
            <person name="Tapia R."/>
            <person name="Johnson S."/>
            <person name="Bishop-Lilly K.A."/>
            <person name="Detter C."/>
            <person name="Han C."/>
            <person name="Sozhamannan S."/>
            <person name="Rosenzweig C.N."/>
            <person name="Skowronski E.W."/>
        </authorList>
    </citation>
    <scope>NUCLEOTIDE SEQUENCE [LARGE SCALE GENOMIC DNA]</scope>
    <source>
        <strain evidence="12 13">AK5</strain>
    </source>
</reference>
<dbReference type="AlphaFoldDB" id="A0A432VZB7"/>
<evidence type="ECO:0000256" key="2">
    <source>
        <dbReference type="ARBA" id="ARBA00022490"/>
    </source>
</evidence>
<feature type="site" description="Lowers pKa of active site Cys" evidence="6 10">
    <location>
        <position position="133"/>
    </location>
</feature>
<organism evidence="12 13">
    <name type="scientific">Aliidiomarina haloalkalitolerans</name>
    <dbReference type="NCBI Taxonomy" id="859059"/>
    <lineage>
        <taxon>Bacteria</taxon>
        <taxon>Pseudomonadati</taxon>
        <taxon>Pseudomonadota</taxon>
        <taxon>Gammaproteobacteria</taxon>
        <taxon>Alteromonadales</taxon>
        <taxon>Idiomarinaceae</taxon>
        <taxon>Aliidiomarina</taxon>
    </lineage>
</organism>
<accession>A0A432VZB7</accession>
<dbReference type="InterPro" id="IPR000544">
    <property type="entry name" value="Octanoyltransferase"/>
</dbReference>
<dbReference type="InterPro" id="IPR045864">
    <property type="entry name" value="aa-tRNA-synth_II/BPL/LPL"/>
</dbReference>
<feature type="active site" description="Acyl-thioester intermediate" evidence="6 8">
    <location>
        <position position="167"/>
    </location>
</feature>
<dbReference type="EMBL" id="PIPI01000001">
    <property type="protein sequence ID" value="RUO22005.1"/>
    <property type="molecule type" value="Genomic_DNA"/>
</dbReference>
<dbReference type="PANTHER" id="PTHR10993:SF7">
    <property type="entry name" value="LIPOYLTRANSFERASE 2, MITOCHONDRIAL-RELATED"/>
    <property type="match status" value="1"/>
</dbReference>
<dbReference type="PIRSF" id="PIRSF016262">
    <property type="entry name" value="LPLase"/>
    <property type="match status" value="1"/>
</dbReference>
<comment type="pathway">
    <text evidence="1 6 7">Protein modification; protein lipoylation via endogenous pathway; protein N(6)-(lipoyl)lysine from octanoyl-[acyl-carrier-protein]: step 1/2.</text>
</comment>
<dbReference type="PROSITE" id="PS01313">
    <property type="entry name" value="LIPB"/>
    <property type="match status" value="1"/>
</dbReference>
<evidence type="ECO:0000256" key="7">
    <source>
        <dbReference type="PIRNR" id="PIRNR016262"/>
    </source>
</evidence>
<evidence type="ECO:0000313" key="12">
    <source>
        <dbReference type="EMBL" id="RUO22005.1"/>
    </source>
</evidence>
<dbReference type="PROSITE" id="PS51733">
    <property type="entry name" value="BPL_LPL_CATALYTIC"/>
    <property type="match status" value="1"/>
</dbReference>
<dbReference type="EC" id="2.3.1.181" evidence="6 7"/>
<sequence>MNRLTIRQLGRMDYEPVWKKMQAFTDARDESTVDELWVVEHPPVFTQGQAGKEEHLLAPGDIPVVPVDRGGQVTYHGPGQVVVYFMLDIRRRKMGVRELVTQIENSIVNMLAQYGVTAAPRPDAPGVYIGAEKVCSLGLRIRRGCSFHGLALNVNMDLSPFLRINPCGYAGMVMTQTSAHGGPTTFAEAAELVTSEFARLLQYSEIDEQTGLPEHG</sequence>
<comment type="miscellaneous">
    <text evidence="6">In the reaction, the free carboxyl group of octanoic acid is attached via an amide linkage to the epsilon-amino group of a specific lysine residue of lipoyl domains of lipoate-dependent enzymes.</text>
</comment>
<dbReference type="UniPathway" id="UPA00538">
    <property type="reaction ID" value="UER00592"/>
</dbReference>
<evidence type="ECO:0000256" key="10">
    <source>
        <dbReference type="PIRSR" id="PIRSR016262-3"/>
    </source>
</evidence>
<evidence type="ECO:0000256" key="1">
    <source>
        <dbReference type="ARBA" id="ARBA00004821"/>
    </source>
</evidence>
<keyword evidence="2 6" id="KW-0963">Cytoplasm</keyword>
<dbReference type="InterPro" id="IPR004143">
    <property type="entry name" value="BPL_LPL_catalytic"/>
</dbReference>
<dbReference type="GO" id="GO:0009249">
    <property type="term" value="P:protein lipoylation"/>
    <property type="evidence" value="ECO:0007669"/>
    <property type="project" value="InterPro"/>
</dbReference>
<dbReference type="FunFam" id="3.30.930.10:FF:000020">
    <property type="entry name" value="Octanoyltransferase"/>
    <property type="match status" value="1"/>
</dbReference>
<evidence type="ECO:0000259" key="11">
    <source>
        <dbReference type="PROSITE" id="PS51733"/>
    </source>
</evidence>
<dbReference type="Gene3D" id="3.30.930.10">
    <property type="entry name" value="Bira Bifunctional Protein, Domain 2"/>
    <property type="match status" value="1"/>
</dbReference>
<evidence type="ECO:0000256" key="3">
    <source>
        <dbReference type="ARBA" id="ARBA00022679"/>
    </source>
</evidence>
<evidence type="ECO:0000256" key="9">
    <source>
        <dbReference type="PIRSR" id="PIRSR016262-2"/>
    </source>
</evidence>
<evidence type="ECO:0000256" key="5">
    <source>
        <dbReference type="ARBA" id="ARBA00024732"/>
    </source>
</evidence>
<dbReference type="Proteomes" id="UP000288212">
    <property type="component" value="Unassembled WGS sequence"/>
</dbReference>
<evidence type="ECO:0000256" key="6">
    <source>
        <dbReference type="HAMAP-Rule" id="MF_00013"/>
    </source>
</evidence>
<dbReference type="OrthoDB" id="9787061at2"/>
<comment type="subcellular location">
    <subcellularLocation>
        <location evidence="6">Cytoplasm</location>
    </subcellularLocation>
</comment>
<evidence type="ECO:0000256" key="4">
    <source>
        <dbReference type="ARBA" id="ARBA00023315"/>
    </source>
</evidence>
<dbReference type="PANTHER" id="PTHR10993">
    <property type="entry name" value="OCTANOYLTRANSFERASE"/>
    <property type="match status" value="1"/>
</dbReference>